<protein>
    <recommendedName>
        <fullName evidence="4">Secreted protein</fullName>
    </recommendedName>
</protein>
<evidence type="ECO:0008006" key="4">
    <source>
        <dbReference type="Google" id="ProtNLM"/>
    </source>
</evidence>
<evidence type="ECO:0000313" key="3">
    <source>
        <dbReference type="Proteomes" id="UP000593567"/>
    </source>
</evidence>
<dbReference type="Proteomes" id="UP000593567">
    <property type="component" value="Unassembled WGS sequence"/>
</dbReference>
<evidence type="ECO:0000256" key="1">
    <source>
        <dbReference type="SAM" id="SignalP"/>
    </source>
</evidence>
<feature type="chain" id="PRO_5029709528" description="Secreted protein" evidence="1">
    <location>
        <begin position="25"/>
        <end position="85"/>
    </location>
</feature>
<sequence>MLPGRRYLLSLLLTSATKVHVCGGWLIMSHSLLNPIFVKTQHVLRESLGSTEVNGALVIAECVFAKTVQPIYTHIPRLSRCAELR</sequence>
<gene>
    <name evidence="2" type="ORF">EB796_009103</name>
</gene>
<accession>A0A7J7K1I5</accession>
<organism evidence="2 3">
    <name type="scientific">Bugula neritina</name>
    <name type="common">Brown bryozoan</name>
    <name type="synonym">Sertularia neritina</name>
    <dbReference type="NCBI Taxonomy" id="10212"/>
    <lineage>
        <taxon>Eukaryota</taxon>
        <taxon>Metazoa</taxon>
        <taxon>Spiralia</taxon>
        <taxon>Lophotrochozoa</taxon>
        <taxon>Bryozoa</taxon>
        <taxon>Gymnolaemata</taxon>
        <taxon>Cheilostomatida</taxon>
        <taxon>Flustrina</taxon>
        <taxon>Buguloidea</taxon>
        <taxon>Bugulidae</taxon>
        <taxon>Bugula</taxon>
    </lineage>
</organism>
<proteinExistence type="predicted"/>
<reference evidence="2" key="1">
    <citation type="submission" date="2020-06" db="EMBL/GenBank/DDBJ databases">
        <title>Draft genome of Bugula neritina, a colonial animal packing powerful symbionts and potential medicines.</title>
        <authorList>
            <person name="Rayko M."/>
        </authorList>
    </citation>
    <scope>NUCLEOTIDE SEQUENCE [LARGE SCALE GENOMIC DNA]</scope>
    <source>
        <strain evidence="2">Kwan_BN1</strain>
    </source>
</reference>
<dbReference type="AlphaFoldDB" id="A0A7J7K1I5"/>
<dbReference type="EMBL" id="VXIV02001497">
    <property type="protein sequence ID" value="KAF6032502.1"/>
    <property type="molecule type" value="Genomic_DNA"/>
</dbReference>
<name>A0A7J7K1I5_BUGNE</name>
<keyword evidence="3" id="KW-1185">Reference proteome</keyword>
<feature type="signal peptide" evidence="1">
    <location>
        <begin position="1"/>
        <end position="24"/>
    </location>
</feature>
<comment type="caution">
    <text evidence="2">The sequence shown here is derived from an EMBL/GenBank/DDBJ whole genome shotgun (WGS) entry which is preliminary data.</text>
</comment>
<evidence type="ECO:0000313" key="2">
    <source>
        <dbReference type="EMBL" id="KAF6032502.1"/>
    </source>
</evidence>
<keyword evidence="1" id="KW-0732">Signal</keyword>